<dbReference type="EMBL" id="LLXJ01003434">
    <property type="protein sequence ID" value="PKB97073.1"/>
    <property type="molecule type" value="Genomic_DNA"/>
</dbReference>
<dbReference type="Gene3D" id="3.60.10.10">
    <property type="entry name" value="Endonuclease/exonuclease/phosphatase"/>
    <property type="match status" value="1"/>
</dbReference>
<name>A0A2N0NR87_9GLOM</name>
<comment type="caution">
    <text evidence="2">The sequence shown here is derived from an EMBL/GenBank/DDBJ whole genome shotgun (WGS) entry which is preliminary data.</text>
</comment>
<evidence type="ECO:0008006" key="4">
    <source>
        <dbReference type="Google" id="ProtNLM"/>
    </source>
</evidence>
<dbReference type="VEuPathDB" id="FungiDB:FUN_011429"/>
<dbReference type="VEuPathDB" id="FungiDB:RhiirFUN_021505"/>
<dbReference type="InterPro" id="IPR036691">
    <property type="entry name" value="Endo/exonu/phosph_ase_sf"/>
</dbReference>
<dbReference type="AlphaFoldDB" id="A0A2N0NR87"/>
<dbReference type="VEuPathDB" id="FungiDB:RhiirA1_473264"/>
<proteinExistence type="predicted"/>
<evidence type="ECO:0000256" key="1">
    <source>
        <dbReference type="SAM" id="MobiDB-lite"/>
    </source>
</evidence>
<feature type="compositionally biased region" description="Low complexity" evidence="1">
    <location>
        <begin position="23"/>
        <end position="46"/>
    </location>
</feature>
<dbReference type="Proteomes" id="UP000232722">
    <property type="component" value="Unassembled WGS sequence"/>
</dbReference>
<reference evidence="2 3" key="1">
    <citation type="submission" date="2016-04" db="EMBL/GenBank/DDBJ databases">
        <title>Genome analyses suggest a sexual origin of heterokaryosis in a supposedly ancient asexual fungus.</title>
        <authorList>
            <person name="Ropars J."/>
            <person name="Sedzielewska K."/>
            <person name="Noel J."/>
            <person name="Charron P."/>
            <person name="Farinelli L."/>
            <person name="Marton T."/>
            <person name="Kruger M."/>
            <person name="Pelin A."/>
            <person name="Brachmann A."/>
            <person name="Corradi N."/>
        </authorList>
    </citation>
    <scope>NUCLEOTIDE SEQUENCE [LARGE SCALE GENOMIC DNA]</scope>
    <source>
        <strain evidence="2 3">A5</strain>
    </source>
</reference>
<protein>
    <recommendedName>
        <fullName evidence="4">DNase I-like protein</fullName>
    </recommendedName>
</protein>
<evidence type="ECO:0000313" key="3">
    <source>
        <dbReference type="Proteomes" id="UP000232722"/>
    </source>
</evidence>
<gene>
    <name evidence="2" type="ORF">RhiirA5_433769</name>
</gene>
<dbReference type="SUPFAM" id="SSF56219">
    <property type="entry name" value="DNase I-like"/>
    <property type="match status" value="1"/>
</dbReference>
<feature type="region of interest" description="Disordered" evidence="1">
    <location>
        <begin position="18"/>
        <end position="46"/>
    </location>
</feature>
<evidence type="ECO:0000313" key="2">
    <source>
        <dbReference type="EMBL" id="PKB97073.1"/>
    </source>
</evidence>
<reference evidence="2 3" key="2">
    <citation type="submission" date="2017-09" db="EMBL/GenBank/DDBJ databases">
        <title>Extensive intraspecific genome diversity in a model arbuscular mycorrhizal fungus.</title>
        <authorList>
            <person name="Chen E.C."/>
            <person name="Morin E."/>
            <person name="Beaudet D."/>
            <person name="Noel J."/>
            <person name="Ndikumana S."/>
            <person name="Charron P."/>
            <person name="St-Onge C."/>
            <person name="Giorgi J."/>
            <person name="Grigoriev I.V."/>
            <person name="Roux C."/>
            <person name="Martin F.M."/>
            <person name="Corradi N."/>
        </authorList>
    </citation>
    <scope>NUCLEOTIDE SEQUENCE [LARGE SCALE GENOMIC DNA]</scope>
    <source>
        <strain evidence="2 3">A5</strain>
    </source>
</reference>
<accession>A0A2N0NR87</accession>
<organism evidence="2 3">
    <name type="scientific">Rhizophagus irregularis</name>
    <dbReference type="NCBI Taxonomy" id="588596"/>
    <lineage>
        <taxon>Eukaryota</taxon>
        <taxon>Fungi</taxon>
        <taxon>Fungi incertae sedis</taxon>
        <taxon>Mucoromycota</taxon>
        <taxon>Glomeromycotina</taxon>
        <taxon>Glomeromycetes</taxon>
        <taxon>Glomerales</taxon>
        <taxon>Glomeraceae</taxon>
        <taxon>Rhizophagus</taxon>
    </lineage>
</organism>
<sequence>MEYTNINTPVDVENQPFSFISDQSKNNQKTQKNNENPSNNNKKNNYNNNYLNKYFNPINLYSKTINVASLNIRGGLESKMINLIDYMITYDIHFLHLCKTHKKDVKNSLNNNNDFQQNNKNSYRRLNHIQFTHTPSNQNFIIIHNPDPENPSSGISIIISPVLYKHLGPIEYVPGRMIHAFFYFKKHHQLNIINLYLPPLTSNNINFNTLHQINKYILQQINKANKYNYFILMGNFNINPHHNKLYYKNNNDNDLMIDSFDHCSNIPKHYYHKQLLNILKNNFYKDLIKRYLNPPPPTFSNHNSTSYIDIIFGSPNIINYIIYGNIVDAPVDTDHKLIYISINNYFFTNPNNFINNSNDNIELNNKKHTSLIEKINYKKINTSQWMDFHNFVWDEFSRLNSQNIYDDSIQISLNTHYEAIQQIINRTIKSLNFPIIKTTYTNTNTHMKFV</sequence>